<dbReference type="EMBL" id="FNEM01000014">
    <property type="protein sequence ID" value="SDJ82211.1"/>
    <property type="molecule type" value="Genomic_DNA"/>
</dbReference>
<evidence type="ECO:0000313" key="10">
    <source>
        <dbReference type="EMBL" id="SDJ82211.1"/>
    </source>
</evidence>
<evidence type="ECO:0000259" key="8">
    <source>
        <dbReference type="Pfam" id="PF00849"/>
    </source>
</evidence>
<organism evidence="10 11">
    <name type="scientific">Ferrimonas sediminum</name>
    <dbReference type="NCBI Taxonomy" id="718193"/>
    <lineage>
        <taxon>Bacteria</taxon>
        <taxon>Pseudomonadati</taxon>
        <taxon>Pseudomonadota</taxon>
        <taxon>Gammaproteobacteria</taxon>
        <taxon>Alteromonadales</taxon>
        <taxon>Ferrimonadaceae</taxon>
        <taxon>Ferrimonas</taxon>
    </lineage>
</organism>
<dbReference type="Proteomes" id="UP000199527">
    <property type="component" value="Unassembled WGS sequence"/>
</dbReference>
<dbReference type="Gene3D" id="3.10.290.10">
    <property type="entry name" value="RNA-binding S4 domain"/>
    <property type="match status" value="1"/>
</dbReference>
<dbReference type="SUPFAM" id="SSF55174">
    <property type="entry name" value="Alpha-L RNA-binding motif"/>
    <property type="match status" value="1"/>
</dbReference>
<dbReference type="NCBIfam" id="TIGR00093">
    <property type="entry name" value="pseudouridine synthase"/>
    <property type="match status" value="1"/>
</dbReference>
<dbReference type="PROSITE" id="PS50889">
    <property type="entry name" value="S4"/>
    <property type="match status" value="1"/>
</dbReference>
<feature type="domain" description="Pseudouridine synthase RsuA/RluA-like" evidence="8">
    <location>
        <begin position="60"/>
        <end position="193"/>
    </location>
</feature>
<comment type="similarity">
    <text evidence="1 7">Belongs to the pseudouridine synthase RsuA family.</text>
</comment>
<dbReference type="GO" id="GO:0003723">
    <property type="term" value="F:RNA binding"/>
    <property type="evidence" value="ECO:0007669"/>
    <property type="project" value="UniProtKB-KW"/>
</dbReference>
<dbReference type="InterPro" id="IPR006145">
    <property type="entry name" value="PsdUridine_synth_RsuA/RluA"/>
</dbReference>
<dbReference type="GO" id="GO:0005829">
    <property type="term" value="C:cytosol"/>
    <property type="evidence" value="ECO:0007669"/>
    <property type="project" value="UniProtKB-ARBA"/>
</dbReference>
<keyword evidence="2 6" id="KW-0694">RNA-binding</keyword>
<evidence type="ECO:0000313" key="11">
    <source>
        <dbReference type="Proteomes" id="UP000199527"/>
    </source>
</evidence>
<accession>A0A1G8WVI3</accession>
<dbReference type="CDD" id="cd02553">
    <property type="entry name" value="PseudoU_synth_RsuA"/>
    <property type="match status" value="1"/>
</dbReference>
<dbReference type="Gene3D" id="3.30.70.1560">
    <property type="entry name" value="Alpha-L RNA-binding motif"/>
    <property type="match status" value="1"/>
</dbReference>
<dbReference type="Pfam" id="PF00849">
    <property type="entry name" value="PseudoU_synth_2"/>
    <property type="match status" value="1"/>
</dbReference>
<dbReference type="InterPro" id="IPR050343">
    <property type="entry name" value="RsuA_PseudoU_synthase"/>
</dbReference>
<dbReference type="InterPro" id="IPR002942">
    <property type="entry name" value="S4_RNA-bd"/>
</dbReference>
<dbReference type="PANTHER" id="PTHR47683:SF4">
    <property type="entry name" value="PSEUDOURIDINE SYNTHASE"/>
    <property type="match status" value="1"/>
</dbReference>
<comment type="function">
    <text evidence="5">Responsible for synthesis of pseudouridine from uracil-516 in 16S ribosomal RNA.</text>
</comment>
<dbReference type="Pfam" id="PF01479">
    <property type="entry name" value="S4"/>
    <property type="match status" value="1"/>
</dbReference>
<evidence type="ECO:0000256" key="4">
    <source>
        <dbReference type="ARBA" id="ARBA00036749"/>
    </source>
</evidence>
<comment type="catalytic activity">
    <reaction evidence="4">
        <text>uridine(516) in 16S rRNA = pseudouridine(516) in 16S rRNA</text>
        <dbReference type="Rhea" id="RHEA:38867"/>
        <dbReference type="Rhea" id="RHEA-COMP:10089"/>
        <dbReference type="Rhea" id="RHEA-COMP:10090"/>
        <dbReference type="ChEBI" id="CHEBI:65314"/>
        <dbReference type="ChEBI" id="CHEBI:65315"/>
        <dbReference type="EC" id="5.4.99.19"/>
    </reaction>
</comment>
<proteinExistence type="inferred from homology"/>
<name>A0A1G8WVI3_9GAMM</name>
<evidence type="ECO:0000259" key="9">
    <source>
        <dbReference type="Pfam" id="PF01479"/>
    </source>
</evidence>
<dbReference type="FunFam" id="3.30.70.1560:FF:000001">
    <property type="entry name" value="Pseudouridine synthase"/>
    <property type="match status" value="1"/>
</dbReference>
<keyword evidence="3 7" id="KW-0413">Isomerase</keyword>
<sequence>MRLDRFISKTTRESNRQIRIWIQDGQVWVDGQPCLDGTRRVTEFSQIRCNGIDLPCKRAQYWLMNKAAGVLSATRDPEHRTVIEELAAQQPELVLNEIHIAGRLDRASTGLLILTNDGNWSKRLTRPEIKIPKTYLVTTANPINPDTGARFAEGIHFPYEGITTSPAQLTQLSPHQARLTIYEGKYHQIKRMFGVFRNPVVALHRERMGEIVLEPELAPGGCRPLSRQEIDWL</sequence>
<dbReference type="SUPFAM" id="SSF55120">
    <property type="entry name" value="Pseudouridine synthase"/>
    <property type="match status" value="1"/>
</dbReference>
<dbReference type="InterPro" id="IPR042092">
    <property type="entry name" value="PsdUridine_s_RsuA/RluB/E/F_cat"/>
</dbReference>
<evidence type="ECO:0000256" key="5">
    <source>
        <dbReference type="ARBA" id="ARBA00037590"/>
    </source>
</evidence>
<gene>
    <name evidence="10" type="ORF">SAMN04488540_11412</name>
</gene>
<dbReference type="GO" id="GO:0000455">
    <property type="term" value="P:enzyme-directed rRNA pseudouridine synthesis"/>
    <property type="evidence" value="ECO:0007669"/>
    <property type="project" value="UniProtKB-ARBA"/>
</dbReference>
<dbReference type="CDD" id="cd00165">
    <property type="entry name" value="S4"/>
    <property type="match status" value="1"/>
</dbReference>
<dbReference type="PROSITE" id="PS01149">
    <property type="entry name" value="PSI_RSU"/>
    <property type="match status" value="1"/>
</dbReference>
<protein>
    <recommendedName>
        <fullName evidence="7">Pseudouridine synthase</fullName>
        <ecNumber evidence="7">5.4.99.-</ecNumber>
    </recommendedName>
</protein>
<evidence type="ECO:0000256" key="7">
    <source>
        <dbReference type="RuleBase" id="RU003887"/>
    </source>
</evidence>
<evidence type="ECO:0000256" key="3">
    <source>
        <dbReference type="ARBA" id="ARBA00023235"/>
    </source>
</evidence>
<dbReference type="EC" id="5.4.99.-" evidence="7"/>
<feature type="domain" description="RNA-binding S4" evidence="9">
    <location>
        <begin position="1"/>
        <end position="43"/>
    </location>
</feature>
<reference evidence="11" key="1">
    <citation type="submission" date="2016-10" db="EMBL/GenBank/DDBJ databases">
        <authorList>
            <person name="Varghese N."/>
            <person name="Submissions S."/>
        </authorList>
    </citation>
    <scope>NUCLEOTIDE SEQUENCE [LARGE SCALE GENOMIC DNA]</scope>
    <source>
        <strain evidence="11">DSM 23317</strain>
    </source>
</reference>
<evidence type="ECO:0000256" key="2">
    <source>
        <dbReference type="ARBA" id="ARBA00022884"/>
    </source>
</evidence>
<dbReference type="PANTHER" id="PTHR47683">
    <property type="entry name" value="PSEUDOURIDINE SYNTHASE FAMILY PROTEIN-RELATED"/>
    <property type="match status" value="1"/>
</dbReference>
<dbReference type="InterPro" id="IPR020103">
    <property type="entry name" value="PsdUridine_synth_cat_dom_sf"/>
</dbReference>
<dbReference type="InterPro" id="IPR020094">
    <property type="entry name" value="TruA/RsuA/RluB/E/F_N"/>
</dbReference>
<dbReference type="OrthoDB" id="9807213at2"/>
<evidence type="ECO:0000256" key="1">
    <source>
        <dbReference type="ARBA" id="ARBA00008348"/>
    </source>
</evidence>
<dbReference type="InterPro" id="IPR000748">
    <property type="entry name" value="PsdUridine_synth_RsuA/RluB/E/F"/>
</dbReference>
<evidence type="ECO:0000256" key="6">
    <source>
        <dbReference type="PROSITE-ProRule" id="PRU00182"/>
    </source>
</evidence>
<dbReference type="InterPro" id="IPR036986">
    <property type="entry name" value="S4_RNA-bd_sf"/>
</dbReference>
<dbReference type="Gene3D" id="3.30.70.580">
    <property type="entry name" value="Pseudouridine synthase I, catalytic domain, N-terminal subdomain"/>
    <property type="match status" value="1"/>
</dbReference>
<keyword evidence="11" id="KW-1185">Reference proteome</keyword>
<dbReference type="RefSeq" id="WP_090366691.1">
    <property type="nucleotide sequence ID" value="NZ_FNEM01000014.1"/>
</dbReference>
<dbReference type="AlphaFoldDB" id="A0A1G8WVI3"/>
<dbReference type="InterPro" id="IPR018496">
    <property type="entry name" value="PsdUridine_synth_RsuA/RluB_CS"/>
</dbReference>
<dbReference type="GO" id="GO:0160136">
    <property type="term" value="F:16S rRNA pseudouridine(516) synthase activity"/>
    <property type="evidence" value="ECO:0007669"/>
    <property type="project" value="UniProtKB-EC"/>
</dbReference>